<dbReference type="AlphaFoldDB" id="A0A844G0D9"/>
<evidence type="ECO:0000259" key="3">
    <source>
        <dbReference type="Pfam" id="PF22725"/>
    </source>
</evidence>
<dbReference type="InterPro" id="IPR000683">
    <property type="entry name" value="Gfo/Idh/MocA-like_OxRdtase_N"/>
</dbReference>
<dbReference type="InterPro" id="IPR050463">
    <property type="entry name" value="Gfo/Idh/MocA_oxidrdct_glycsds"/>
</dbReference>
<dbReference type="InterPro" id="IPR036291">
    <property type="entry name" value="NAD(P)-bd_dom_sf"/>
</dbReference>
<dbReference type="Proteomes" id="UP000435649">
    <property type="component" value="Unassembled WGS sequence"/>
</dbReference>
<evidence type="ECO:0000256" key="1">
    <source>
        <dbReference type="ARBA" id="ARBA00023002"/>
    </source>
</evidence>
<dbReference type="SUPFAM" id="SSF51735">
    <property type="entry name" value="NAD(P)-binding Rossmann-fold domains"/>
    <property type="match status" value="1"/>
</dbReference>
<reference evidence="4 5" key="1">
    <citation type="submission" date="2019-08" db="EMBL/GenBank/DDBJ databases">
        <title>In-depth cultivation of the pig gut microbiome towards novel bacterial diversity and tailored functional studies.</title>
        <authorList>
            <person name="Wylensek D."/>
            <person name="Hitch T.C.A."/>
            <person name="Clavel T."/>
        </authorList>
    </citation>
    <scope>NUCLEOTIDE SEQUENCE [LARGE SCALE GENOMIC DNA]</scope>
    <source>
        <strain evidence="4 5">BBE-744-WT-12</strain>
    </source>
</reference>
<proteinExistence type="predicted"/>
<feature type="domain" description="GFO/IDH/MocA-like oxidoreductase" evidence="3">
    <location>
        <begin position="129"/>
        <end position="254"/>
    </location>
</feature>
<evidence type="ECO:0000313" key="5">
    <source>
        <dbReference type="Proteomes" id="UP000435649"/>
    </source>
</evidence>
<keyword evidence="5" id="KW-1185">Reference proteome</keyword>
<gene>
    <name evidence="4" type="ORF">FYJ85_05045</name>
</gene>
<dbReference type="Pfam" id="PF01408">
    <property type="entry name" value="GFO_IDH_MocA"/>
    <property type="match status" value="1"/>
</dbReference>
<dbReference type="SUPFAM" id="SSF55347">
    <property type="entry name" value="Glyceraldehyde-3-phosphate dehydrogenase-like, C-terminal domain"/>
    <property type="match status" value="1"/>
</dbReference>
<dbReference type="Gene3D" id="3.30.360.10">
    <property type="entry name" value="Dihydrodipicolinate Reductase, domain 2"/>
    <property type="match status" value="1"/>
</dbReference>
<accession>A0A844G0D9</accession>
<dbReference type="RefSeq" id="WP_154417174.1">
    <property type="nucleotide sequence ID" value="NZ_VUNS01000003.1"/>
</dbReference>
<dbReference type="Pfam" id="PF22725">
    <property type="entry name" value="GFO_IDH_MocA_C3"/>
    <property type="match status" value="1"/>
</dbReference>
<name>A0A844G0D9_9BACT</name>
<dbReference type="InterPro" id="IPR055170">
    <property type="entry name" value="GFO_IDH_MocA-like_dom"/>
</dbReference>
<dbReference type="GO" id="GO:0000166">
    <property type="term" value="F:nucleotide binding"/>
    <property type="evidence" value="ECO:0007669"/>
    <property type="project" value="InterPro"/>
</dbReference>
<organism evidence="4 5">
    <name type="scientific">Victivallis lenta</name>
    <dbReference type="NCBI Taxonomy" id="2606640"/>
    <lineage>
        <taxon>Bacteria</taxon>
        <taxon>Pseudomonadati</taxon>
        <taxon>Lentisphaerota</taxon>
        <taxon>Lentisphaeria</taxon>
        <taxon>Victivallales</taxon>
        <taxon>Victivallaceae</taxon>
        <taxon>Victivallis</taxon>
    </lineage>
</organism>
<dbReference type="Gene3D" id="3.40.50.720">
    <property type="entry name" value="NAD(P)-binding Rossmann-like Domain"/>
    <property type="match status" value="1"/>
</dbReference>
<dbReference type="PANTHER" id="PTHR43818">
    <property type="entry name" value="BCDNA.GH03377"/>
    <property type="match status" value="1"/>
</dbReference>
<comment type="caution">
    <text evidence="4">The sequence shown here is derived from an EMBL/GenBank/DDBJ whole genome shotgun (WGS) entry which is preliminary data.</text>
</comment>
<dbReference type="GO" id="GO:0016491">
    <property type="term" value="F:oxidoreductase activity"/>
    <property type="evidence" value="ECO:0007669"/>
    <property type="project" value="UniProtKB-KW"/>
</dbReference>
<evidence type="ECO:0000313" key="4">
    <source>
        <dbReference type="EMBL" id="MST96412.1"/>
    </source>
</evidence>
<feature type="domain" description="Gfo/Idh/MocA-like oxidoreductase N-terminal" evidence="2">
    <location>
        <begin position="3"/>
        <end position="121"/>
    </location>
</feature>
<dbReference type="PANTHER" id="PTHR43818:SF11">
    <property type="entry name" value="BCDNA.GH03377"/>
    <property type="match status" value="1"/>
</dbReference>
<sequence length="331" mass="35496">MKRIAVAGVAHIHMPHFAKLLKERPGFEVVSVWDHDASRAEKYAKELGCGVAASCEALCRDGSADAVVVCSETDRHKGIVPLAAKAGKHLFVEKPLGFSAADALAMADAVREAGVLFQTGYFMRGSSVHQALKKMVNDGVFGRITRVRHVNCHHGSLGGWFDTDYRWMADPTVAGCGAFGDLGTHSLDILMWLFGKPELVTGDIRTITGRYGENCDETGTALLKFPGGIAGTLSGGWVDVMNPVTCEISGTEGFAYVRNGELFVKSSKLDGADGSSPWKELPAELPHAFTLFLDAVEGKSVPLVTADEAAARNVVMEAIYRAARTATWVKP</sequence>
<dbReference type="EMBL" id="VUNS01000003">
    <property type="protein sequence ID" value="MST96412.1"/>
    <property type="molecule type" value="Genomic_DNA"/>
</dbReference>
<keyword evidence="1" id="KW-0560">Oxidoreductase</keyword>
<protein>
    <submittedName>
        <fullName evidence="4">Gfo/Idh/MocA family oxidoreductase</fullName>
    </submittedName>
</protein>
<evidence type="ECO:0000259" key="2">
    <source>
        <dbReference type="Pfam" id="PF01408"/>
    </source>
</evidence>